<evidence type="ECO:0000313" key="15">
    <source>
        <dbReference type="Proteomes" id="UP000249185"/>
    </source>
</evidence>
<evidence type="ECO:0000256" key="13">
    <source>
        <dbReference type="SAM" id="Phobius"/>
    </source>
</evidence>
<dbReference type="GO" id="GO:0015099">
    <property type="term" value="F:nickel cation transmembrane transporter activity"/>
    <property type="evidence" value="ECO:0007669"/>
    <property type="project" value="TreeGrafter"/>
</dbReference>
<evidence type="ECO:0000256" key="5">
    <source>
        <dbReference type="ARBA" id="ARBA00022475"/>
    </source>
</evidence>
<keyword evidence="11 13" id="KW-0472">Membrane</keyword>
<dbReference type="InterPro" id="IPR002523">
    <property type="entry name" value="MgTranspt_CorA/ZnTranspt_ZntB"/>
</dbReference>
<dbReference type="Gene3D" id="1.20.58.340">
    <property type="entry name" value="Magnesium transport protein CorA, transmembrane region"/>
    <property type="match status" value="2"/>
</dbReference>
<gene>
    <name evidence="14" type="ORF">DI556_07705</name>
</gene>
<evidence type="ECO:0000313" key="14">
    <source>
        <dbReference type="EMBL" id="PZQ50430.1"/>
    </source>
</evidence>
<evidence type="ECO:0000256" key="6">
    <source>
        <dbReference type="ARBA" id="ARBA00022519"/>
    </source>
</evidence>
<keyword evidence="4" id="KW-0813">Transport</keyword>
<organism evidence="14 15">
    <name type="scientific">Rhodovulum sulfidophilum</name>
    <name type="common">Rhodobacter sulfidophilus</name>
    <dbReference type="NCBI Taxonomy" id="35806"/>
    <lineage>
        <taxon>Bacteria</taxon>
        <taxon>Pseudomonadati</taxon>
        <taxon>Pseudomonadota</taxon>
        <taxon>Alphaproteobacteria</taxon>
        <taxon>Rhodobacterales</taxon>
        <taxon>Paracoccaceae</taxon>
        <taxon>Rhodovulum</taxon>
    </lineage>
</organism>
<reference evidence="14 15" key="1">
    <citation type="submission" date="2017-08" db="EMBL/GenBank/DDBJ databases">
        <title>Infants hospitalized years apart are colonized by the same room-sourced microbial strains.</title>
        <authorList>
            <person name="Brooks B."/>
            <person name="Olm M.R."/>
            <person name="Firek B.A."/>
            <person name="Baker R."/>
            <person name="Thomas B.C."/>
            <person name="Morowitz M.J."/>
            <person name="Banfield J.F."/>
        </authorList>
    </citation>
    <scope>NUCLEOTIDE SEQUENCE [LARGE SCALE GENOMIC DNA]</scope>
    <source>
        <strain evidence="14">S2_005_002_R2_34</strain>
    </source>
</reference>
<dbReference type="EMBL" id="QFPW01000004">
    <property type="protein sequence ID" value="PZQ50430.1"/>
    <property type="molecule type" value="Genomic_DNA"/>
</dbReference>
<keyword evidence="5" id="KW-1003">Cell membrane</keyword>
<comment type="catalytic activity">
    <reaction evidence="12">
        <text>Mg(2+)(in) = Mg(2+)(out)</text>
        <dbReference type="Rhea" id="RHEA:29827"/>
        <dbReference type="ChEBI" id="CHEBI:18420"/>
    </reaction>
</comment>
<keyword evidence="9 13" id="KW-1133">Transmembrane helix</keyword>
<evidence type="ECO:0000256" key="3">
    <source>
        <dbReference type="ARBA" id="ARBA00019439"/>
    </source>
</evidence>
<proteinExistence type="inferred from homology"/>
<evidence type="ECO:0000256" key="12">
    <source>
        <dbReference type="ARBA" id="ARBA00034269"/>
    </source>
</evidence>
<dbReference type="Pfam" id="PF01544">
    <property type="entry name" value="CorA"/>
    <property type="match status" value="1"/>
</dbReference>
<dbReference type="InterPro" id="IPR045861">
    <property type="entry name" value="CorA_cytoplasmic_dom"/>
</dbReference>
<dbReference type="PANTHER" id="PTHR47685:SF1">
    <property type="entry name" value="MAGNESIUM TRANSPORT PROTEIN CORA"/>
    <property type="match status" value="1"/>
</dbReference>
<dbReference type="InterPro" id="IPR050829">
    <property type="entry name" value="CorA_MIT"/>
</dbReference>
<keyword evidence="7 13" id="KW-0812">Transmembrane</keyword>
<dbReference type="InterPro" id="IPR045863">
    <property type="entry name" value="CorA_TM1_TM2"/>
</dbReference>
<comment type="similarity">
    <text evidence="2">Belongs to the CorA metal ion transporter (MIT) (TC 1.A.35) family.</text>
</comment>
<dbReference type="CDD" id="cd12837">
    <property type="entry name" value="EcCorA-like_u1"/>
    <property type="match status" value="1"/>
</dbReference>
<dbReference type="FunFam" id="1.20.58.340:FF:000001">
    <property type="entry name" value="Magnesium transport protein CorA"/>
    <property type="match status" value="1"/>
</dbReference>
<dbReference type="PANTHER" id="PTHR47685">
    <property type="entry name" value="MAGNESIUM TRANSPORT PROTEIN CORA"/>
    <property type="match status" value="1"/>
</dbReference>
<dbReference type="Proteomes" id="UP000249185">
    <property type="component" value="Unassembled WGS sequence"/>
</dbReference>
<name>A0A2W5QG39_RHOSU</name>
<comment type="caution">
    <text evidence="14">The sequence shown here is derived from an EMBL/GenBank/DDBJ whole genome shotgun (WGS) entry which is preliminary data.</text>
</comment>
<evidence type="ECO:0000256" key="11">
    <source>
        <dbReference type="ARBA" id="ARBA00023136"/>
    </source>
</evidence>
<evidence type="ECO:0000256" key="7">
    <source>
        <dbReference type="ARBA" id="ARBA00022692"/>
    </source>
</evidence>
<evidence type="ECO:0000256" key="10">
    <source>
        <dbReference type="ARBA" id="ARBA00023065"/>
    </source>
</evidence>
<evidence type="ECO:0000256" key="8">
    <source>
        <dbReference type="ARBA" id="ARBA00022842"/>
    </source>
</evidence>
<protein>
    <recommendedName>
        <fullName evidence="3">Magnesium transport protein CorA</fullName>
    </recommendedName>
</protein>
<dbReference type="GO" id="GO:0015095">
    <property type="term" value="F:magnesium ion transmembrane transporter activity"/>
    <property type="evidence" value="ECO:0007669"/>
    <property type="project" value="TreeGrafter"/>
</dbReference>
<feature type="transmembrane region" description="Helical" evidence="13">
    <location>
        <begin position="263"/>
        <end position="283"/>
    </location>
</feature>
<keyword evidence="8" id="KW-0460">Magnesium</keyword>
<evidence type="ECO:0000256" key="2">
    <source>
        <dbReference type="ARBA" id="ARBA00009765"/>
    </source>
</evidence>
<evidence type="ECO:0000256" key="4">
    <source>
        <dbReference type="ARBA" id="ARBA00022448"/>
    </source>
</evidence>
<dbReference type="AlphaFoldDB" id="A0A2W5QG39"/>
<dbReference type="GO" id="GO:0015087">
    <property type="term" value="F:cobalt ion transmembrane transporter activity"/>
    <property type="evidence" value="ECO:0007669"/>
    <property type="project" value="TreeGrafter"/>
</dbReference>
<feature type="transmembrane region" description="Helical" evidence="13">
    <location>
        <begin position="295"/>
        <end position="315"/>
    </location>
</feature>
<accession>A0A2W5QG39</accession>
<evidence type="ECO:0000256" key="1">
    <source>
        <dbReference type="ARBA" id="ARBA00004429"/>
    </source>
</evidence>
<dbReference type="Gene3D" id="3.30.460.20">
    <property type="entry name" value="CorA soluble domain-like"/>
    <property type="match status" value="1"/>
</dbReference>
<dbReference type="SUPFAM" id="SSF143865">
    <property type="entry name" value="CorA soluble domain-like"/>
    <property type="match status" value="1"/>
</dbReference>
<dbReference type="SUPFAM" id="SSF144083">
    <property type="entry name" value="Magnesium transport protein CorA, transmembrane region"/>
    <property type="match status" value="1"/>
</dbReference>
<dbReference type="GO" id="GO:0005886">
    <property type="term" value="C:plasma membrane"/>
    <property type="evidence" value="ECO:0007669"/>
    <property type="project" value="UniProtKB-SubCell"/>
</dbReference>
<sequence>MINGFALNDGRLSPLADPLAEEARPIWLDLLNPLPHHTRAIEARYGIKVPSRERMEEIEESSRLYGDGGAIYMTVSLPVRTELDMPLLVPVTFILTPEILVTVHDYSPRAFQTFPTRAERIDLGCRDSDSVLLALLDAVVDRLADILEEGGREIEKLSREVLHVIPGEQAKDYRLVLRDIGHHGEVVSHVQRSLVSIERMFVFFGPATATRPLSKDSRARLKSLNRDARFLTEHANFLTQKIQFLLDATLGMIGIEQNATIKIFSVAAVVFLPPTLIASIYGMNFEIMPELSWAFGYPFALGLMVMSAWLSYWIFKRQGWL</sequence>
<comment type="subcellular location">
    <subcellularLocation>
        <location evidence="1">Cell inner membrane</location>
        <topology evidence="1">Multi-pass membrane protein</topology>
    </subcellularLocation>
</comment>
<keyword evidence="10" id="KW-0406">Ion transport</keyword>
<evidence type="ECO:0000256" key="9">
    <source>
        <dbReference type="ARBA" id="ARBA00022989"/>
    </source>
</evidence>
<keyword evidence="6" id="KW-0997">Cell inner membrane</keyword>